<dbReference type="AlphaFoldDB" id="A0A1D2QR62"/>
<dbReference type="NCBIfam" id="TIGR03696">
    <property type="entry name" value="Rhs_assc_core"/>
    <property type="match status" value="1"/>
</dbReference>
<dbReference type="Proteomes" id="UP000242502">
    <property type="component" value="Unassembled WGS sequence"/>
</dbReference>
<evidence type="ECO:0000313" key="1">
    <source>
        <dbReference type="EMBL" id="ODS24075.1"/>
    </source>
</evidence>
<comment type="caution">
    <text evidence="1">The sequence shown here is derived from an EMBL/GenBank/DDBJ whole genome shotgun (WGS) entry which is preliminary data.</text>
</comment>
<dbReference type="InterPro" id="IPR022385">
    <property type="entry name" value="Rhs_assc_core"/>
</dbReference>
<proteinExistence type="predicted"/>
<reference evidence="1 2" key="1">
    <citation type="journal article" date="2016" name="Appl. Environ. Microbiol.">
        <title>Lack of Overt Genome Reduction in the Bryostatin-Producing Bryozoan Symbiont "Candidatus Endobugula sertula".</title>
        <authorList>
            <person name="Miller I.J."/>
            <person name="Vanee N."/>
            <person name="Fong S.S."/>
            <person name="Lim-Fong G.E."/>
            <person name="Kwan J.C."/>
        </authorList>
    </citation>
    <scope>NUCLEOTIDE SEQUENCE [LARGE SCALE GENOMIC DNA]</scope>
    <source>
        <strain evidence="1">AB1-4</strain>
    </source>
</reference>
<evidence type="ECO:0000313" key="2">
    <source>
        <dbReference type="Proteomes" id="UP000242502"/>
    </source>
</evidence>
<dbReference type="PANTHER" id="PTHR32305:SF15">
    <property type="entry name" value="PROTEIN RHSA-RELATED"/>
    <property type="match status" value="1"/>
</dbReference>
<gene>
    <name evidence="1" type="ORF">AB835_05480</name>
</gene>
<dbReference type="PANTHER" id="PTHR32305">
    <property type="match status" value="1"/>
</dbReference>
<name>A0A1D2QR62_9GAMM</name>
<dbReference type="STRING" id="62101.AB835_05480"/>
<protein>
    <recommendedName>
        <fullName evidence="3">Insecticidal toxin complex protein TccC</fullName>
    </recommendedName>
</protein>
<sequence>MNSTPSPDLFKDTPTIIVNDNRGLSIRTVAFNRQSTSEALDTRITRTTYNALGQLSSSADPRLFTNDKTNLSQINSLTGQPLRMDSVDAGWRLMLPDIEGSPHKEWQQRGTVRRYDYDTSSHRPTAIYEQRDDLNDGAEQVTERFVYGQATDADKQNNLNLQLIRHYDSAGMLATTAISLTGQPLNQQRQLLVAKTTDSDWQGDTETTWQQALATPAYTNQWTYNALGIALTQIDAKNNQQRSEYDVAGALSATYLQLANTSSEQIVVSAIGYNANGQKTTETAGNGVITSYHYDNRDWRLLRMQTTRPAQGDRTTLLQDLHYGYDPVGNIISVNDGAVSTRFYKNQRVSAQQTYAYDALYQLISASGRENDGRPPQDTTLPPLQPYDSHQYVNYTRRYDYDRAGNLYGIHHNGASEYTLDMVVSDKSNRVVQQHPTTPILPDAVDSYFDVHGNPKQLEHSKALVWGRYDQLTQVTLTDHQQENYQYANQGQRLRKRLIDSSTHREAEVIYLPGLEQRITRNNTNVTEDLSVTTLTNTGRNQVRLLHWEIGRPSDIPNDQLRYSLDNPLGSSHLELNQDADILTYEEYYPFGGTAVWSASNQTEAQYKFVRYSGKERDMTGLYYYGHRYYAAWMGRWLTPDPSWTVDGLNFYWMVKNNPVNRVDMTGQSTLVERLFQGITGLITGDIQLPSLSLPSFSFPSFSLPSFSLPSVSPATLIRIAARFVYRKAFKKVVNHILSKAKTDEQRIKYVRYIKAVGIGIGLGATALTTLASAGVAPAIVAGVTIGASVAGGAMGYFSSKIASGFSWLLRKLPGKTATKSAAAAQVGNLVSGGNAQSAANTALIEAPTSQALKAVGKSSEVRIEAGAQIGVAAGTDVQINAGKPGATTQYTAPLAASFAAFGAEKASDLHDAGEIAAMSSNQGARLGKSWDEYLGLDHSSIGGMIASTAARMTLGNTASSVVDKLADKKTGVLETTFSMAQGSAATWTHVRTKATNNFEEFRHLSFD</sequence>
<accession>A0A1D2QR62</accession>
<evidence type="ECO:0008006" key="3">
    <source>
        <dbReference type="Google" id="ProtNLM"/>
    </source>
</evidence>
<dbReference type="Gene3D" id="2.180.10.10">
    <property type="entry name" value="RHS repeat-associated core"/>
    <property type="match status" value="1"/>
</dbReference>
<organism evidence="1 2">
    <name type="scientific">Candidatus Endobugula sertula</name>
    <name type="common">Bugula neritina bacterial symbiont</name>
    <dbReference type="NCBI Taxonomy" id="62101"/>
    <lineage>
        <taxon>Bacteria</taxon>
        <taxon>Pseudomonadati</taxon>
        <taxon>Pseudomonadota</taxon>
        <taxon>Gammaproteobacteria</taxon>
        <taxon>Cellvibrionales</taxon>
        <taxon>Cellvibrionaceae</taxon>
        <taxon>Candidatus Endobugula</taxon>
    </lineage>
</organism>
<dbReference type="InterPro" id="IPR050708">
    <property type="entry name" value="T6SS_VgrG/RHS"/>
</dbReference>
<dbReference type="EMBL" id="MDLC01000014">
    <property type="protein sequence ID" value="ODS24075.1"/>
    <property type="molecule type" value="Genomic_DNA"/>
</dbReference>